<reference evidence="3" key="1">
    <citation type="journal article" date="2023" name="Int. J. Syst. Evol. Microbiol.">
        <title>Mesoterricola silvestris gen. nov., sp. nov., Mesoterricola sediminis sp. nov., Geothrix oryzae sp. nov., Geothrix edaphica sp. nov., Geothrix rubra sp. nov., and Geothrix limicola sp. nov., six novel members of Acidobacteriota isolated from soils.</title>
        <authorList>
            <person name="Itoh H."/>
            <person name="Sugisawa Y."/>
            <person name="Mise K."/>
            <person name="Xu Z."/>
            <person name="Kuniyasu M."/>
            <person name="Ushijima N."/>
            <person name="Kawano K."/>
            <person name="Kobayashi E."/>
            <person name="Shiratori Y."/>
            <person name="Masuda Y."/>
            <person name="Senoo K."/>
        </authorList>
    </citation>
    <scope>NUCLEOTIDE SEQUENCE [LARGE SCALE GENOMIC DNA]</scope>
    <source>
        <strain evidence="3">Red222</strain>
    </source>
</reference>
<dbReference type="EMBL" id="AP027079">
    <property type="protein sequence ID" value="BDU69349.1"/>
    <property type="molecule type" value="Genomic_DNA"/>
</dbReference>
<evidence type="ECO:0000313" key="3">
    <source>
        <dbReference type="Proteomes" id="UP001242010"/>
    </source>
</evidence>
<proteinExistence type="predicted"/>
<dbReference type="InterPro" id="IPR001544">
    <property type="entry name" value="Aminotrans_IV"/>
</dbReference>
<organism evidence="2 3">
    <name type="scientific">Geothrix oryzae</name>
    <dbReference type="NCBI Taxonomy" id="2927975"/>
    <lineage>
        <taxon>Bacteria</taxon>
        <taxon>Pseudomonadati</taxon>
        <taxon>Acidobacteriota</taxon>
        <taxon>Holophagae</taxon>
        <taxon>Holophagales</taxon>
        <taxon>Holophagaceae</taxon>
        <taxon>Geothrix</taxon>
    </lineage>
</organism>
<evidence type="ECO:0000256" key="1">
    <source>
        <dbReference type="SAM" id="MobiDB-lite"/>
    </source>
</evidence>
<dbReference type="Gene3D" id="3.20.10.10">
    <property type="entry name" value="D-amino Acid Aminotransferase, subunit A, domain 2"/>
    <property type="match status" value="1"/>
</dbReference>
<dbReference type="Pfam" id="PF01063">
    <property type="entry name" value="Aminotran_4"/>
    <property type="match status" value="1"/>
</dbReference>
<dbReference type="InterPro" id="IPR036038">
    <property type="entry name" value="Aminotransferase-like"/>
</dbReference>
<dbReference type="Proteomes" id="UP001242010">
    <property type="component" value="Chromosome"/>
</dbReference>
<protein>
    <recommendedName>
        <fullName evidence="4">4-amino-4-deoxychorismate lyase</fullName>
    </recommendedName>
</protein>
<evidence type="ECO:0008006" key="4">
    <source>
        <dbReference type="Google" id="ProtNLM"/>
    </source>
</evidence>
<dbReference type="RefSeq" id="WP_286353076.1">
    <property type="nucleotide sequence ID" value="NZ_AP027079.1"/>
</dbReference>
<name>A0ABN6UZS1_9BACT</name>
<gene>
    <name evidence="2" type="ORF">GETHOR_14500</name>
</gene>
<evidence type="ECO:0000313" key="2">
    <source>
        <dbReference type="EMBL" id="BDU69349.1"/>
    </source>
</evidence>
<dbReference type="InterPro" id="IPR043131">
    <property type="entry name" value="BCAT-like_N"/>
</dbReference>
<sequence>MRPDAGRPADAVFGPGGSAWPPGHPPPAGEGPRTALPIHRGVPRHLEAHLARLRAGAEALGQEVPWLAGATVELGSWLALEPISESALRLVLHLELRLLAARLEALPSTPDPYRLAPLPHPMGDLRSNPLAPHKGLSGPWRPPAMAEAHHRGAEDALLLWPDGTLAETAIAAVALERGEALILPPAPGRVASVAERLDLPAWAEARGLALETRDIPLGTEGRLWCLNALRGIWPASLL</sequence>
<accession>A0ABN6UZS1</accession>
<keyword evidence="3" id="KW-1185">Reference proteome</keyword>
<dbReference type="Gene3D" id="3.30.470.10">
    <property type="match status" value="1"/>
</dbReference>
<dbReference type="InterPro" id="IPR043132">
    <property type="entry name" value="BCAT-like_C"/>
</dbReference>
<feature type="region of interest" description="Disordered" evidence="1">
    <location>
        <begin position="1"/>
        <end position="34"/>
    </location>
</feature>
<dbReference type="SUPFAM" id="SSF56752">
    <property type="entry name" value="D-aminoacid aminotransferase-like PLP-dependent enzymes"/>
    <property type="match status" value="1"/>
</dbReference>